<dbReference type="PANTHER" id="PTHR47256:SF10">
    <property type="entry name" value="ZN(II)2CYS6 TRANSCRIPTION FACTOR (EUROFUNG)"/>
    <property type="match status" value="1"/>
</dbReference>
<dbReference type="PANTHER" id="PTHR47256">
    <property type="entry name" value="ZN(II)2CYS6 TRANSCRIPTION FACTOR (EUROFUNG)-RELATED"/>
    <property type="match status" value="1"/>
</dbReference>
<feature type="domain" description="Zn(2)-C6 fungal-type" evidence="5">
    <location>
        <begin position="40"/>
        <end position="69"/>
    </location>
</feature>
<dbReference type="InterPro" id="IPR036864">
    <property type="entry name" value="Zn2-C6_fun-type_DNA-bd_sf"/>
</dbReference>
<evidence type="ECO:0000259" key="5">
    <source>
        <dbReference type="PROSITE" id="PS50048"/>
    </source>
</evidence>
<comment type="caution">
    <text evidence="6">The sequence shown here is derived from an EMBL/GenBank/DDBJ whole genome shotgun (WGS) entry which is preliminary data.</text>
</comment>
<dbReference type="SUPFAM" id="SSF57701">
    <property type="entry name" value="Zn2/Cys6 DNA-binding domain"/>
    <property type="match status" value="1"/>
</dbReference>
<evidence type="ECO:0000313" key="6">
    <source>
        <dbReference type="EMBL" id="KAJ5600700.1"/>
    </source>
</evidence>
<organism evidence="6 7">
    <name type="scientific">Penicillium hetheringtonii</name>
    <dbReference type="NCBI Taxonomy" id="911720"/>
    <lineage>
        <taxon>Eukaryota</taxon>
        <taxon>Fungi</taxon>
        <taxon>Dikarya</taxon>
        <taxon>Ascomycota</taxon>
        <taxon>Pezizomycotina</taxon>
        <taxon>Eurotiomycetes</taxon>
        <taxon>Eurotiomycetidae</taxon>
        <taxon>Eurotiales</taxon>
        <taxon>Aspergillaceae</taxon>
        <taxon>Penicillium</taxon>
    </lineage>
</organism>
<dbReference type="Gene3D" id="4.10.240.10">
    <property type="entry name" value="Zn(2)-C6 fungal-type DNA-binding domain"/>
    <property type="match status" value="1"/>
</dbReference>
<keyword evidence="4" id="KW-0539">Nucleus</keyword>
<name>A0AAD6E626_9EURO</name>
<dbReference type="AlphaFoldDB" id="A0AAD6E626"/>
<proteinExistence type="predicted"/>
<dbReference type="GO" id="GO:0000981">
    <property type="term" value="F:DNA-binding transcription factor activity, RNA polymerase II-specific"/>
    <property type="evidence" value="ECO:0007669"/>
    <property type="project" value="InterPro"/>
</dbReference>
<evidence type="ECO:0000256" key="3">
    <source>
        <dbReference type="ARBA" id="ARBA00023163"/>
    </source>
</evidence>
<keyword evidence="3" id="KW-0804">Transcription</keyword>
<accession>A0AAD6E626</accession>
<dbReference type="Proteomes" id="UP001216150">
    <property type="component" value="Unassembled WGS sequence"/>
</dbReference>
<dbReference type="SMART" id="SM00066">
    <property type="entry name" value="GAL4"/>
    <property type="match status" value="1"/>
</dbReference>
<sequence length="145" mass="17039">MSEYRFRPIRPRTPNSIVSAVEETDNNTLNEILIKRRSVACTECQRRRTKCAFGNPCLECKKHNSLCLFEENSDKRRKTYSKKIEEELKFYRGFLDDLIETIRQSNNDDIDRIVNIVRSESLSLSEIQLMIKGIPLESEYSRTTI</sequence>
<dbReference type="GO" id="GO:0008270">
    <property type="term" value="F:zinc ion binding"/>
    <property type="evidence" value="ECO:0007669"/>
    <property type="project" value="InterPro"/>
</dbReference>
<dbReference type="CDD" id="cd00067">
    <property type="entry name" value="GAL4"/>
    <property type="match status" value="1"/>
</dbReference>
<evidence type="ECO:0000313" key="7">
    <source>
        <dbReference type="Proteomes" id="UP001216150"/>
    </source>
</evidence>
<keyword evidence="2" id="KW-0238">DNA-binding</keyword>
<evidence type="ECO:0000256" key="1">
    <source>
        <dbReference type="ARBA" id="ARBA00023015"/>
    </source>
</evidence>
<dbReference type="InterPro" id="IPR001138">
    <property type="entry name" value="Zn2Cys6_DnaBD"/>
</dbReference>
<dbReference type="Pfam" id="PF00172">
    <property type="entry name" value="Zn_clus"/>
    <property type="match status" value="1"/>
</dbReference>
<gene>
    <name evidence="6" type="ORF">N7450_001767</name>
</gene>
<evidence type="ECO:0000256" key="4">
    <source>
        <dbReference type="ARBA" id="ARBA00023242"/>
    </source>
</evidence>
<dbReference type="InterPro" id="IPR053187">
    <property type="entry name" value="Notoamide_regulator"/>
</dbReference>
<protein>
    <submittedName>
        <fullName evidence="6">C6 transcription factor</fullName>
    </submittedName>
</protein>
<keyword evidence="1" id="KW-0805">Transcription regulation</keyword>
<keyword evidence="7" id="KW-1185">Reference proteome</keyword>
<reference evidence="6 7" key="1">
    <citation type="journal article" date="2023" name="IMA Fungus">
        <title>Comparative genomic study of the Penicillium genus elucidates a diverse pangenome and 15 lateral gene transfer events.</title>
        <authorList>
            <person name="Petersen C."/>
            <person name="Sorensen T."/>
            <person name="Nielsen M.R."/>
            <person name="Sondergaard T.E."/>
            <person name="Sorensen J.L."/>
            <person name="Fitzpatrick D.A."/>
            <person name="Frisvad J.C."/>
            <person name="Nielsen K.L."/>
        </authorList>
    </citation>
    <scope>NUCLEOTIDE SEQUENCE [LARGE SCALE GENOMIC DNA]</scope>
    <source>
        <strain evidence="6 7">IBT 29057</strain>
    </source>
</reference>
<dbReference type="PROSITE" id="PS50048">
    <property type="entry name" value="ZN2_CY6_FUNGAL_2"/>
    <property type="match status" value="1"/>
</dbReference>
<dbReference type="GO" id="GO:0003677">
    <property type="term" value="F:DNA binding"/>
    <property type="evidence" value="ECO:0007669"/>
    <property type="project" value="UniProtKB-KW"/>
</dbReference>
<evidence type="ECO:0000256" key="2">
    <source>
        <dbReference type="ARBA" id="ARBA00023125"/>
    </source>
</evidence>
<dbReference type="EMBL" id="JAQJAC010000001">
    <property type="protein sequence ID" value="KAJ5600700.1"/>
    <property type="molecule type" value="Genomic_DNA"/>
</dbReference>